<accession>A0ACA9NVC5</accession>
<evidence type="ECO:0000313" key="1">
    <source>
        <dbReference type="EMBL" id="CAG8672607.1"/>
    </source>
</evidence>
<reference evidence="1" key="1">
    <citation type="submission" date="2021-06" db="EMBL/GenBank/DDBJ databases">
        <authorList>
            <person name="Kallberg Y."/>
            <person name="Tangrot J."/>
            <person name="Rosling A."/>
        </authorList>
    </citation>
    <scope>NUCLEOTIDE SEQUENCE</scope>
    <source>
        <strain evidence="1">CL356</strain>
    </source>
</reference>
<gene>
    <name evidence="1" type="ORF">ACOLOM_LOCUS9016</name>
</gene>
<dbReference type="EMBL" id="CAJVPT010024900">
    <property type="protein sequence ID" value="CAG8672607.1"/>
    <property type="molecule type" value="Genomic_DNA"/>
</dbReference>
<feature type="non-terminal residue" evidence="1">
    <location>
        <position position="56"/>
    </location>
</feature>
<comment type="caution">
    <text evidence="1">The sequence shown here is derived from an EMBL/GenBank/DDBJ whole genome shotgun (WGS) entry which is preliminary data.</text>
</comment>
<name>A0ACA9NVC5_9GLOM</name>
<dbReference type="Proteomes" id="UP000789525">
    <property type="component" value="Unassembled WGS sequence"/>
</dbReference>
<organism evidence="1 2">
    <name type="scientific">Acaulospora colombiana</name>
    <dbReference type="NCBI Taxonomy" id="27376"/>
    <lineage>
        <taxon>Eukaryota</taxon>
        <taxon>Fungi</taxon>
        <taxon>Fungi incertae sedis</taxon>
        <taxon>Mucoromycota</taxon>
        <taxon>Glomeromycotina</taxon>
        <taxon>Glomeromycetes</taxon>
        <taxon>Diversisporales</taxon>
        <taxon>Acaulosporaceae</taxon>
        <taxon>Acaulospora</taxon>
    </lineage>
</organism>
<keyword evidence="2" id="KW-1185">Reference proteome</keyword>
<protein>
    <submittedName>
        <fullName evidence="1">4285_t:CDS:1</fullName>
    </submittedName>
</protein>
<sequence>MGESRVGALAQVRTLSTFLGGGVWQTLSLDLTASSYFSDSTPSCSATLCLSETLWT</sequence>
<evidence type="ECO:0000313" key="2">
    <source>
        <dbReference type="Proteomes" id="UP000789525"/>
    </source>
</evidence>
<proteinExistence type="predicted"/>